<keyword evidence="4" id="KW-1185">Reference proteome</keyword>
<reference evidence="3 4" key="1">
    <citation type="submission" date="2018-04" db="EMBL/GenBank/DDBJ databases">
        <title>Chitinophaga fuyangensis sp. nov., isolated from soil in a chemical factory.</title>
        <authorList>
            <person name="Chen K."/>
        </authorList>
    </citation>
    <scope>NUCLEOTIDE SEQUENCE [LARGE SCALE GENOMIC DNA]</scope>
    <source>
        <strain evidence="3 4">LY-1</strain>
    </source>
</reference>
<proteinExistence type="predicted"/>
<gene>
    <name evidence="3" type="ORF">DCC81_24850</name>
</gene>
<evidence type="ECO:0000313" key="4">
    <source>
        <dbReference type="Proteomes" id="UP000244450"/>
    </source>
</evidence>
<evidence type="ECO:0000256" key="1">
    <source>
        <dbReference type="SAM" id="MobiDB-lite"/>
    </source>
</evidence>
<keyword evidence="2" id="KW-0812">Transmembrane</keyword>
<sequence>MASCSTLNKHKSITRTSSDSTGHSKTSADLQVHSVTSVKASRPVILAPDSLHAYGVFLPVDSGIVHLIHISNGNITMDVTAQRQPGGGIKVDAAATTPQKTVLAPVDSTYTVDSVSHSTQHSAATVHQETMTKDKQVQRKNSVPWWLWTIGGISLVAGLLWAAGWIYKRIKSKLPL</sequence>
<dbReference type="Proteomes" id="UP000244450">
    <property type="component" value="Unassembled WGS sequence"/>
</dbReference>
<name>A0A2T7BBQ9_9BACT</name>
<keyword evidence="2" id="KW-0472">Membrane</keyword>
<protein>
    <submittedName>
        <fullName evidence="3">Uncharacterized protein</fullName>
    </submittedName>
</protein>
<feature type="region of interest" description="Disordered" evidence="1">
    <location>
        <begin position="1"/>
        <end position="32"/>
    </location>
</feature>
<accession>A0A2T7BBQ9</accession>
<dbReference type="EMBL" id="QCYK01000004">
    <property type="protein sequence ID" value="PUZ21820.1"/>
    <property type="molecule type" value="Genomic_DNA"/>
</dbReference>
<keyword evidence="2" id="KW-1133">Transmembrane helix</keyword>
<comment type="caution">
    <text evidence="3">The sequence shown here is derived from an EMBL/GenBank/DDBJ whole genome shotgun (WGS) entry which is preliminary data.</text>
</comment>
<dbReference type="AlphaFoldDB" id="A0A2T7BBQ9"/>
<evidence type="ECO:0000256" key="2">
    <source>
        <dbReference type="SAM" id="Phobius"/>
    </source>
</evidence>
<organism evidence="3 4">
    <name type="scientific">Chitinophaga parva</name>
    <dbReference type="NCBI Taxonomy" id="2169414"/>
    <lineage>
        <taxon>Bacteria</taxon>
        <taxon>Pseudomonadati</taxon>
        <taxon>Bacteroidota</taxon>
        <taxon>Chitinophagia</taxon>
        <taxon>Chitinophagales</taxon>
        <taxon>Chitinophagaceae</taxon>
        <taxon>Chitinophaga</taxon>
    </lineage>
</organism>
<evidence type="ECO:0000313" key="3">
    <source>
        <dbReference type="EMBL" id="PUZ21820.1"/>
    </source>
</evidence>
<feature type="transmembrane region" description="Helical" evidence="2">
    <location>
        <begin position="145"/>
        <end position="167"/>
    </location>
</feature>
<feature type="compositionally biased region" description="Polar residues" evidence="1">
    <location>
        <begin position="14"/>
        <end position="32"/>
    </location>
</feature>